<dbReference type="RefSeq" id="WP_195169490.1">
    <property type="nucleotide sequence ID" value="NZ_CP062983.1"/>
</dbReference>
<dbReference type="Proteomes" id="UP000594468">
    <property type="component" value="Chromosome"/>
</dbReference>
<evidence type="ECO:0000256" key="3">
    <source>
        <dbReference type="ARBA" id="ARBA00022692"/>
    </source>
</evidence>
<comment type="caution">
    <text evidence="9">Lacks conserved residue(s) required for the propagation of feature annotation.</text>
</comment>
<keyword evidence="9" id="KW-1003">Cell membrane</keyword>
<feature type="transmembrane region" description="Helical" evidence="9">
    <location>
        <begin position="267"/>
        <end position="288"/>
    </location>
</feature>
<keyword evidence="6 9" id="KW-1133">Transmembrane helix</keyword>
<feature type="transmembrane region" description="Helical" evidence="9">
    <location>
        <begin position="374"/>
        <end position="400"/>
    </location>
</feature>
<evidence type="ECO:0000313" key="11">
    <source>
        <dbReference type="EMBL" id="QPC81417.1"/>
    </source>
</evidence>
<dbReference type="GO" id="GO:0006814">
    <property type="term" value="P:sodium ion transport"/>
    <property type="evidence" value="ECO:0007669"/>
    <property type="project" value="UniProtKB-UniRule"/>
</dbReference>
<dbReference type="PANTHER" id="PTHR31998">
    <property type="entry name" value="K(+)-INSENSITIVE PYROPHOSPHATE-ENERGIZED PROTON PUMP"/>
    <property type="match status" value="1"/>
</dbReference>
<feature type="transmembrane region" description="Helical" evidence="9">
    <location>
        <begin position="578"/>
        <end position="598"/>
    </location>
</feature>
<keyword evidence="8 9" id="KW-0472">Membrane</keyword>
<keyword evidence="12" id="KW-1185">Reference proteome</keyword>
<sequence length="769" mass="77938">MDVTLAGGIGVVASLIGLAFAIYQGNFVLSQPAGNETMQRIAKAIQRGAQAFLRREYTAVTVFVIVVAIILFILSNVAGSGISSWTALAFLLGALASGIAGYVGMYIAVRANVRTTQAASESLNKGLRVAFSGGTVMGTTVVSLALLGVSVLFVLFLNQLGDAATAASALAGFGFGGTSIAIFARVGGGIYTKAADVGADLVGKTEAGIPEDDPRNPATIADNVGDNVGDVAGMGSDLFESYASSIIAAISLATLGAGVASDSVSAQIFPLLVAASGVIIGILATFLVQTQEGATQEMLLGSLRRGTYSASVAVAVVVVLLTMLLELPFEIAIATISGLAGGVAIGYFTEYFTAASYGPTKALSQSAEGGAGIVIIRGLALGMMSTLAPVIIVVLVTLIATWATGLYGVAVAAVGMLATLGITLATDAYGPVADNAGGIAEMSDLPDEVRDRTDALDSLGNTTAATGKGFAIGSAAMTALALSAAFITALGLDAGGEAVVISEILLSPTLITGLFIGALLPYIFSALTMVAVGNAAQDIVMEVRRQFKEIPGIMEGKNDPDYETCVAISTNSAIRQMLLPGIIAVAVPVVLAILTVVGRGNALSHFVDEYTLVGVLMGSLVSAFMLAVMMANAGGAWDNAKKYIESGQFGGKGSDAHKAAVVGDTVGDPFKDTSGPSLNILLKLLAIVSLVIAPMIANPTAAAPLDTTTDTAIEQTIDETATVEEEVVATDTAEEVTEEVTEEAAEDEAAAEATEDADVDVTPEATEEG</sequence>
<dbReference type="GO" id="GO:0004427">
    <property type="term" value="F:inorganic diphosphate phosphatase activity"/>
    <property type="evidence" value="ECO:0007669"/>
    <property type="project" value="UniProtKB-UniRule"/>
</dbReference>
<feature type="transmembrane region" description="Helical" evidence="9">
    <location>
        <begin position="331"/>
        <end position="353"/>
    </location>
</feature>
<comment type="catalytic activity">
    <reaction evidence="9">
        <text>Na(+)(in) + diphosphate + H2O = Na(+)(out) + 2 phosphate + H(+)</text>
        <dbReference type="Rhea" id="RHEA:57884"/>
        <dbReference type="ChEBI" id="CHEBI:15377"/>
        <dbReference type="ChEBI" id="CHEBI:15378"/>
        <dbReference type="ChEBI" id="CHEBI:29101"/>
        <dbReference type="ChEBI" id="CHEBI:33019"/>
        <dbReference type="ChEBI" id="CHEBI:43474"/>
        <dbReference type="EC" id="7.2.3.1"/>
    </reaction>
</comment>
<feature type="transmembrane region" description="Helical" evidence="9">
    <location>
        <begin position="610"/>
        <end position="633"/>
    </location>
</feature>
<dbReference type="GO" id="GO:0012505">
    <property type="term" value="C:endomembrane system"/>
    <property type="evidence" value="ECO:0007669"/>
    <property type="project" value="UniProtKB-SubCell"/>
</dbReference>
<evidence type="ECO:0000256" key="9">
    <source>
        <dbReference type="HAMAP-Rule" id="MF_01129"/>
    </source>
</evidence>
<feature type="transmembrane region" description="Helical" evidence="9">
    <location>
        <begin position="242"/>
        <end position="261"/>
    </location>
</feature>
<dbReference type="NCBIfam" id="NF001960">
    <property type="entry name" value="PRK00733.3-5"/>
    <property type="match status" value="1"/>
</dbReference>
<feature type="transmembrane region" description="Helical" evidence="9">
    <location>
        <begin position="163"/>
        <end position="184"/>
    </location>
</feature>
<comment type="activity regulation">
    <text evidence="9">Requires K(+) for maximal activity.</text>
</comment>
<reference evidence="11 12" key="1">
    <citation type="submission" date="2020-02" db="EMBL/GenBank/DDBJ databases">
        <authorList>
            <person name="Zheng R.K."/>
            <person name="Sun C.M."/>
        </authorList>
    </citation>
    <scope>NUCLEOTIDE SEQUENCE [LARGE SCALE GENOMIC DNA]</scope>
    <source>
        <strain evidence="12">rifampicinis</strain>
    </source>
</reference>
<comment type="similarity">
    <text evidence="9">Belongs to the H(+)-translocating pyrophosphatase (TC 3.A.10) family. K(+)-stimulated subfamily.</text>
</comment>
<keyword evidence="5 9" id="KW-1278">Translocase</keyword>
<gene>
    <name evidence="9" type="primary">hppA</name>
    <name evidence="11" type="ORF">G4Y79_17170</name>
</gene>
<evidence type="ECO:0000256" key="8">
    <source>
        <dbReference type="ARBA" id="ARBA00023136"/>
    </source>
</evidence>
<keyword evidence="3 9" id="KW-0812">Transmembrane</keyword>
<keyword evidence="9" id="KW-0630">Potassium</keyword>
<evidence type="ECO:0000256" key="6">
    <source>
        <dbReference type="ARBA" id="ARBA00022989"/>
    </source>
</evidence>
<feature type="site" description="Determinant of potassium dependence" evidence="9">
    <location>
        <position position="464"/>
    </location>
</feature>
<dbReference type="GO" id="GO:0030955">
    <property type="term" value="F:potassium ion binding"/>
    <property type="evidence" value="ECO:0007669"/>
    <property type="project" value="UniProtKB-UniRule"/>
</dbReference>
<name>A0A7S8IDC2_9CHLR</name>
<dbReference type="HAMAP" id="MF_01129">
    <property type="entry name" value="PPase_energized_pump"/>
    <property type="match status" value="1"/>
</dbReference>
<feature type="transmembrane region" description="Helical" evidence="9">
    <location>
        <begin position="406"/>
        <end position="425"/>
    </location>
</feature>
<evidence type="ECO:0000256" key="2">
    <source>
        <dbReference type="ARBA" id="ARBA00022448"/>
    </source>
</evidence>
<comment type="subunit">
    <text evidence="9">Homodimer.</text>
</comment>
<feature type="transmembrane region" description="Helical" evidence="9">
    <location>
        <begin position="6"/>
        <end position="29"/>
    </location>
</feature>
<feature type="transmembrane region" description="Helical" evidence="9">
    <location>
        <begin position="85"/>
        <end position="109"/>
    </location>
</feature>
<keyword evidence="9" id="KW-0739">Sodium transport</keyword>
<evidence type="ECO:0000313" key="12">
    <source>
        <dbReference type="Proteomes" id="UP000594468"/>
    </source>
</evidence>
<dbReference type="AlphaFoldDB" id="A0A7S8IDC2"/>
<feature type="transmembrane region" description="Helical" evidence="9">
    <location>
        <begin position="470"/>
        <end position="490"/>
    </location>
</feature>
<feature type="transmembrane region" description="Helical" evidence="9">
    <location>
        <begin position="57"/>
        <end position="79"/>
    </location>
</feature>
<evidence type="ECO:0000256" key="7">
    <source>
        <dbReference type="ARBA" id="ARBA00023065"/>
    </source>
</evidence>
<feature type="transmembrane region" description="Helical" evidence="9">
    <location>
        <begin position="680"/>
        <end position="697"/>
    </location>
</feature>
<evidence type="ECO:0000256" key="5">
    <source>
        <dbReference type="ARBA" id="ARBA00022967"/>
    </source>
</evidence>
<comment type="subcellular location">
    <subcellularLocation>
        <location evidence="9">Cell membrane</location>
        <topology evidence="9">Multi-pass membrane protein</topology>
    </subcellularLocation>
    <subcellularLocation>
        <location evidence="1">Endomembrane system</location>
        <topology evidence="1">Multi-pass membrane protein</topology>
    </subcellularLocation>
</comment>
<dbReference type="InterPro" id="IPR004131">
    <property type="entry name" value="PPase-energised_H-pump"/>
</dbReference>
<feature type="transmembrane region" description="Helical" evidence="9">
    <location>
        <begin position="129"/>
        <end position="157"/>
    </location>
</feature>
<keyword evidence="9" id="KW-0915">Sodium</keyword>
<protein>
    <recommendedName>
        <fullName evidence="9">Putative K(+)-stimulated pyrophosphate-energized sodium pump</fullName>
        <ecNumber evidence="9">7.2.3.1</ecNumber>
    </recommendedName>
    <alternativeName>
        <fullName evidence="9">Membrane-bound sodium-translocating pyrophosphatase</fullName>
    </alternativeName>
    <alternativeName>
        <fullName evidence="9">Pyrophosphate-energized inorganic pyrophosphatase</fullName>
        <shortName evidence="9">Na(+)-PPase</shortName>
    </alternativeName>
</protein>
<proteinExistence type="inferred from homology"/>
<evidence type="ECO:0000256" key="1">
    <source>
        <dbReference type="ARBA" id="ARBA00004127"/>
    </source>
</evidence>
<keyword evidence="11" id="KW-0378">Hydrolase</keyword>
<keyword evidence="7 9" id="KW-0406">Ion transport</keyword>
<dbReference type="NCBIfam" id="TIGR01104">
    <property type="entry name" value="V_PPase"/>
    <property type="match status" value="1"/>
</dbReference>
<dbReference type="Pfam" id="PF03030">
    <property type="entry name" value="H_PPase"/>
    <property type="match status" value="1"/>
</dbReference>
<dbReference type="PIRSF" id="PIRSF001265">
    <property type="entry name" value="H+-PPase"/>
    <property type="match status" value="1"/>
</dbReference>
<comment type="cofactor">
    <cofactor evidence="9">
        <name>Mg(2+)</name>
        <dbReference type="ChEBI" id="CHEBI:18420"/>
    </cofactor>
</comment>
<feature type="region of interest" description="Disordered" evidence="10">
    <location>
        <begin position="728"/>
        <end position="769"/>
    </location>
</feature>
<keyword evidence="2 9" id="KW-0813">Transport</keyword>
<feature type="transmembrane region" description="Helical" evidence="9">
    <location>
        <begin position="308"/>
        <end position="325"/>
    </location>
</feature>
<dbReference type="GO" id="GO:0000287">
    <property type="term" value="F:magnesium ion binding"/>
    <property type="evidence" value="ECO:0007669"/>
    <property type="project" value="UniProtKB-UniRule"/>
</dbReference>
<dbReference type="EC" id="7.2.3.1" evidence="9"/>
<comment type="function">
    <text evidence="9">Sodium pump that utilizes the energy of pyrophosphate hydrolysis as the driving force for Na(+) movement across the membrane.</text>
</comment>
<dbReference type="EMBL" id="CP062983">
    <property type="protein sequence ID" value="QPC81417.1"/>
    <property type="molecule type" value="Genomic_DNA"/>
</dbReference>
<dbReference type="GO" id="GO:0005886">
    <property type="term" value="C:plasma membrane"/>
    <property type="evidence" value="ECO:0007669"/>
    <property type="project" value="UniProtKB-SubCell"/>
</dbReference>
<keyword evidence="4 9" id="KW-0460">Magnesium</keyword>
<feature type="transmembrane region" description="Helical" evidence="9">
    <location>
        <begin position="510"/>
        <end position="536"/>
    </location>
</feature>
<dbReference type="KEGG" id="pmet:G4Y79_17170"/>
<accession>A0A7S8IDC2</accession>
<evidence type="ECO:0000256" key="4">
    <source>
        <dbReference type="ARBA" id="ARBA00022842"/>
    </source>
</evidence>
<evidence type="ECO:0000256" key="10">
    <source>
        <dbReference type="SAM" id="MobiDB-lite"/>
    </source>
</evidence>
<organism evidence="11 12">
    <name type="scientific">Phototrophicus methaneseepsis</name>
    <dbReference type="NCBI Taxonomy" id="2710758"/>
    <lineage>
        <taxon>Bacteria</taxon>
        <taxon>Bacillati</taxon>
        <taxon>Chloroflexota</taxon>
        <taxon>Candidatus Thermofontia</taxon>
        <taxon>Phototrophicales</taxon>
        <taxon>Phototrophicaceae</taxon>
        <taxon>Phototrophicus</taxon>
    </lineage>
</organism>
<dbReference type="GO" id="GO:0009678">
    <property type="term" value="F:diphosphate hydrolysis-driven proton transmembrane transporter activity"/>
    <property type="evidence" value="ECO:0007669"/>
    <property type="project" value="UniProtKB-UniRule"/>
</dbReference>